<dbReference type="GO" id="GO:0005666">
    <property type="term" value="C:RNA polymerase III complex"/>
    <property type="evidence" value="ECO:0007669"/>
    <property type="project" value="TreeGrafter"/>
</dbReference>
<dbReference type="PANTHER" id="PTHR12069:SF0">
    <property type="entry name" value="DNA-DIRECTED RNA POLYMERASE III SUBUNIT RPC5"/>
    <property type="match status" value="1"/>
</dbReference>
<dbReference type="GO" id="GO:0042797">
    <property type="term" value="P:tRNA transcription by RNA polymerase III"/>
    <property type="evidence" value="ECO:0007669"/>
    <property type="project" value="TreeGrafter"/>
</dbReference>
<gene>
    <name evidence="2" type="ORF">PUMCH_002630</name>
</gene>
<name>A0AAX4HA01_9ASCO</name>
<organism evidence="2 3">
    <name type="scientific">Australozyma saopauloensis</name>
    <dbReference type="NCBI Taxonomy" id="291208"/>
    <lineage>
        <taxon>Eukaryota</taxon>
        <taxon>Fungi</taxon>
        <taxon>Dikarya</taxon>
        <taxon>Ascomycota</taxon>
        <taxon>Saccharomycotina</taxon>
        <taxon>Pichiomycetes</taxon>
        <taxon>Metschnikowiaceae</taxon>
        <taxon>Australozyma</taxon>
    </lineage>
</organism>
<dbReference type="Pfam" id="PF04801">
    <property type="entry name" value="RPC5"/>
    <property type="match status" value="1"/>
</dbReference>
<protein>
    <submittedName>
        <fullName evidence="2">Uncharacterized protein</fullName>
    </submittedName>
</protein>
<evidence type="ECO:0000313" key="2">
    <source>
        <dbReference type="EMBL" id="WPK25319.1"/>
    </source>
</evidence>
<proteinExistence type="predicted"/>
<dbReference type="KEGG" id="asau:88173694"/>
<dbReference type="AlphaFoldDB" id="A0AAX4HA01"/>
<evidence type="ECO:0000256" key="1">
    <source>
        <dbReference type="SAM" id="MobiDB-lite"/>
    </source>
</evidence>
<feature type="compositionally biased region" description="Basic residues" evidence="1">
    <location>
        <begin position="1"/>
        <end position="16"/>
    </location>
</feature>
<dbReference type="GeneID" id="88173694"/>
<keyword evidence="3" id="KW-1185">Reference proteome</keyword>
<dbReference type="RefSeq" id="XP_062877701.1">
    <property type="nucleotide sequence ID" value="XM_063021631.1"/>
</dbReference>
<evidence type="ECO:0000313" key="3">
    <source>
        <dbReference type="Proteomes" id="UP001338582"/>
    </source>
</evidence>
<dbReference type="EMBL" id="CP138896">
    <property type="protein sequence ID" value="WPK25319.1"/>
    <property type="molecule type" value="Genomic_DNA"/>
</dbReference>
<feature type="region of interest" description="Disordered" evidence="1">
    <location>
        <begin position="1"/>
        <end position="20"/>
    </location>
</feature>
<sequence length="300" mass="33529">MRHHLLHKHNKSHRRTPMSDTKLNLFVNEDEDMPDVPQDFAPAPESNQIDTDMAVDEDDDDPIIHTVPIFHSSVASRQSQTLHTFQFPGRPHNRTFEGQLLEALVKPISKVVELKVPMDTLKFYDESRTQELGARIDKVSLQGVLDPTNENLYVGAIDVQDGKERIVLFPLDQTAQLRALFKYIDDVEAARTAQIRNENAASAPKPSAVQVLQTASKAPQGGANGPLAHGEGLCLKHIKQFNEELWEAFSWHESSEDSTRGLTEKMNKPSEAAVEVKSLFDVLLEELKKANLAALGLDEL</sequence>
<reference evidence="2 3" key="1">
    <citation type="submission" date="2023-10" db="EMBL/GenBank/DDBJ databases">
        <title>Draft Genome Sequence of Candida saopaulonensis from a very Premature Infant with Sepsis.</title>
        <authorList>
            <person name="Ning Y."/>
            <person name="Dai R."/>
            <person name="Xiao M."/>
            <person name="Xu Y."/>
            <person name="Yan Q."/>
            <person name="Zhang L."/>
        </authorList>
    </citation>
    <scope>NUCLEOTIDE SEQUENCE [LARGE SCALE GENOMIC DNA]</scope>
    <source>
        <strain evidence="2 3">19XY460</strain>
    </source>
</reference>
<accession>A0AAX4HA01</accession>
<dbReference type="InterPro" id="IPR006886">
    <property type="entry name" value="RNA_pol_III_Rpc5"/>
</dbReference>
<dbReference type="Proteomes" id="UP001338582">
    <property type="component" value="Chromosome 3"/>
</dbReference>
<dbReference type="PANTHER" id="PTHR12069">
    <property type="entry name" value="DNA-DIRECTED RNA POLYMERASES III 80 KDA POLYPEPTIDE RNA POLYMERASE III SUBUNIT 5"/>
    <property type="match status" value="1"/>
</dbReference>